<proteinExistence type="predicted"/>
<reference evidence="1" key="1">
    <citation type="submission" date="2014-09" db="EMBL/GenBank/DDBJ databases">
        <authorList>
            <person name="Magalhaes I.L.F."/>
            <person name="Oliveira U."/>
            <person name="Santos F.R."/>
            <person name="Vidigal T.H.D.A."/>
            <person name="Brescovit A.D."/>
            <person name="Santos A.J."/>
        </authorList>
    </citation>
    <scope>NUCLEOTIDE SEQUENCE</scope>
    <source>
        <tissue evidence="1">Shoot tissue taken approximately 20 cm above the soil surface</tissue>
    </source>
</reference>
<sequence length="39" mass="4181">MKVCAAVDALDGSHFDMAVDNDDKILILCSNDEDAQLLA</sequence>
<reference evidence="1" key="2">
    <citation type="journal article" date="2015" name="Data Brief">
        <title>Shoot transcriptome of the giant reed, Arundo donax.</title>
        <authorList>
            <person name="Barrero R.A."/>
            <person name="Guerrero F.D."/>
            <person name="Moolhuijzen P."/>
            <person name="Goolsby J.A."/>
            <person name="Tidwell J."/>
            <person name="Bellgard S.E."/>
            <person name="Bellgard M.I."/>
        </authorList>
    </citation>
    <scope>NUCLEOTIDE SEQUENCE</scope>
    <source>
        <tissue evidence="1">Shoot tissue taken approximately 20 cm above the soil surface</tissue>
    </source>
</reference>
<accession>A0A0A9E9K8</accession>
<organism evidence="1">
    <name type="scientific">Arundo donax</name>
    <name type="common">Giant reed</name>
    <name type="synonym">Donax arundinaceus</name>
    <dbReference type="NCBI Taxonomy" id="35708"/>
    <lineage>
        <taxon>Eukaryota</taxon>
        <taxon>Viridiplantae</taxon>
        <taxon>Streptophyta</taxon>
        <taxon>Embryophyta</taxon>
        <taxon>Tracheophyta</taxon>
        <taxon>Spermatophyta</taxon>
        <taxon>Magnoliopsida</taxon>
        <taxon>Liliopsida</taxon>
        <taxon>Poales</taxon>
        <taxon>Poaceae</taxon>
        <taxon>PACMAD clade</taxon>
        <taxon>Arundinoideae</taxon>
        <taxon>Arundineae</taxon>
        <taxon>Arundo</taxon>
    </lineage>
</organism>
<evidence type="ECO:0000313" key="1">
    <source>
        <dbReference type="EMBL" id="JAD92647.1"/>
    </source>
</evidence>
<name>A0A0A9E9K8_ARUDO</name>
<dbReference type="AlphaFoldDB" id="A0A0A9E9K8"/>
<protein>
    <submittedName>
        <fullName evidence="1">Uncharacterized protein</fullName>
    </submittedName>
</protein>
<dbReference type="EMBL" id="GBRH01205248">
    <property type="protein sequence ID" value="JAD92647.1"/>
    <property type="molecule type" value="Transcribed_RNA"/>
</dbReference>